<evidence type="ECO:0000313" key="3">
    <source>
        <dbReference type="Proteomes" id="UP000017559"/>
    </source>
</evidence>
<dbReference type="EMBL" id="AWSO01001431">
    <property type="protein sequence ID" value="ESK83853.1"/>
    <property type="molecule type" value="Genomic_DNA"/>
</dbReference>
<protein>
    <submittedName>
        <fullName evidence="2">Uncharacterized protein</fullName>
    </submittedName>
</protein>
<evidence type="ECO:0000256" key="1">
    <source>
        <dbReference type="SAM" id="MobiDB-lite"/>
    </source>
</evidence>
<organism evidence="2 3">
    <name type="scientific">Moniliophthora roreri (strain MCA 2997)</name>
    <name type="common">Cocoa frosty pod rot fungus</name>
    <name type="synonym">Crinipellis roreri</name>
    <dbReference type="NCBI Taxonomy" id="1381753"/>
    <lineage>
        <taxon>Eukaryota</taxon>
        <taxon>Fungi</taxon>
        <taxon>Dikarya</taxon>
        <taxon>Basidiomycota</taxon>
        <taxon>Agaricomycotina</taxon>
        <taxon>Agaricomycetes</taxon>
        <taxon>Agaricomycetidae</taxon>
        <taxon>Agaricales</taxon>
        <taxon>Marasmiineae</taxon>
        <taxon>Marasmiaceae</taxon>
        <taxon>Moniliophthora</taxon>
    </lineage>
</organism>
<feature type="compositionally biased region" description="Basic and acidic residues" evidence="1">
    <location>
        <begin position="375"/>
        <end position="392"/>
    </location>
</feature>
<name>V2WAL9_MONRO</name>
<dbReference type="HOGENOM" id="CLU_002498_9_3_1"/>
<comment type="caution">
    <text evidence="2">The sequence shown here is derived from an EMBL/GenBank/DDBJ whole genome shotgun (WGS) entry which is preliminary data.</text>
</comment>
<dbReference type="STRING" id="1381753.V2WAL9"/>
<evidence type="ECO:0000313" key="2">
    <source>
        <dbReference type="EMBL" id="ESK83853.1"/>
    </source>
</evidence>
<dbReference type="KEGG" id="mrr:Moror_13491"/>
<keyword evidence="3" id="KW-1185">Reference proteome</keyword>
<gene>
    <name evidence="2" type="ORF">Moror_13491</name>
</gene>
<proteinExistence type="predicted"/>
<accession>V2WAL9</accession>
<dbReference type="AlphaFoldDB" id="V2WAL9"/>
<feature type="region of interest" description="Disordered" evidence="1">
    <location>
        <begin position="360"/>
        <end position="413"/>
    </location>
</feature>
<reference evidence="2 3" key="1">
    <citation type="journal article" date="2014" name="BMC Genomics">
        <title>Genome and secretome analysis of the hemibiotrophic fungal pathogen, Moniliophthora roreri, which causes frosty pod rot disease of cacao: mechanisms of the biotrophic and necrotrophic phases.</title>
        <authorList>
            <person name="Meinhardt L.W."/>
            <person name="Costa G.G.L."/>
            <person name="Thomazella D.P.T."/>
            <person name="Teixeira P.J.P.L."/>
            <person name="Carazzolle M.F."/>
            <person name="Schuster S.C."/>
            <person name="Carlson J.E."/>
            <person name="Guiltinan M.J."/>
            <person name="Mieczkowski P."/>
            <person name="Farmer A."/>
            <person name="Ramaraj T."/>
            <person name="Crozier J."/>
            <person name="Davis R.E."/>
            <person name="Shao J."/>
            <person name="Melnick R.L."/>
            <person name="Pereira G.A.G."/>
            <person name="Bailey B.A."/>
        </authorList>
    </citation>
    <scope>NUCLEOTIDE SEQUENCE [LARGE SCALE GENOMIC DNA]</scope>
    <source>
        <strain evidence="2 3">MCA 2997</strain>
    </source>
</reference>
<sequence>MRMPSFSFHFLGDYAHSLRMYGTTDGYSSTISEVMHKVVKDFYEKTNKNNFEAQIVNHDQHSRELCKMSQWERALPNRDCRKIVEKEPLQMMGANDTIQITNGQCNHRSLSDFYDSNNYALQDFVDRLKEHLFNCVTKLEKTPELMWHMEIVGIDSINPSNHADIITLSFSAKKEGEHPYNYGHVCGIYHVVVHFHGDPKTCHPTKTKKYTFIWVHWYEMDRGGRYQSGIKSKCLHCLHFCDPDDSLAFEFLDPEFVIHGIHLLPSFKDGKDDRWVTLAVNSLAQQQKSRNSSGEKVLETTDWKYYYVNMFVDCDIFMRLCGGGIGHQLFWEYCDSLVHESGLEDQQEWLPVYNKNGEVMESEASRAEDSDDDKEQPANDRSMDDSDLDKDSINTQDPDSDDSDIEYIAHATV</sequence>
<dbReference type="Proteomes" id="UP000017559">
    <property type="component" value="Unassembled WGS sequence"/>
</dbReference>
<dbReference type="OrthoDB" id="3183767at2759"/>